<evidence type="ECO:0000313" key="1">
    <source>
        <dbReference type="EMBL" id="GAA4705390.1"/>
    </source>
</evidence>
<gene>
    <name evidence="1" type="ORF">GCM10023349_23980</name>
</gene>
<proteinExistence type="predicted"/>
<dbReference type="Proteomes" id="UP001499974">
    <property type="component" value="Unassembled WGS sequence"/>
</dbReference>
<dbReference type="RefSeq" id="WP_345521500.1">
    <property type="nucleotide sequence ID" value="NZ_BAABKM010000002.1"/>
</dbReference>
<sequence length="153" mass="16585">MNDLSREALLGIVRDVYERHDPVPDHLVAAMQAAAAIAASDLDLELMELVESSTELAGARGSTSYTLRFVHGDTDLLLRIAVDNGRSRVDGWIVPAEPMTIRALPGEEPAAHEAVTTESGRFSLTDLPVGLMRLRLEPHDGARPAFATPTFEI</sequence>
<dbReference type="EMBL" id="BAABKM010000002">
    <property type="protein sequence ID" value="GAA4705390.1"/>
    <property type="molecule type" value="Genomic_DNA"/>
</dbReference>
<accession>A0ABP8XET6</accession>
<evidence type="ECO:0000313" key="2">
    <source>
        <dbReference type="Proteomes" id="UP001499974"/>
    </source>
</evidence>
<name>A0ABP8XET6_9ACTN</name>
<reference evidence="2" key="1">
    <citation type="journal article" date="2019" name="Int. J. Syst. Evol. Microbiol.">
        <title>The Global Catalogue of Microorganisms (GCM) 10K type strain sequencing project: providing services to taxonomists for standard genome sequencing and annotation.</title>
        <authorList>
            <consortium name="The Broad Institute Genomics Platform"/>
            <consortium name="The Broad Institute Genome Sequencing Center for Infectious Disease"/>
            <person name="Wu L."/>
            <person name="Ma J."/>
        </authorList>
    </citation>
    <scope>NUCLEOTIDE SEQUENCE [LARGE SCALE GENOMIC DNA]</scope>
    <source>
        <strain evidence="2">JCM 18531</strain>
    </source>
</reference>
<organism evidence="1 2">
    <name type="scientific">Nocardioides conyzicola</name>
    <dbReference type="NCBI Taxonomy" id="1651781"/>
    <lineage>
        <taxon>Bacteria</taxon>
        <taxon>Bacillati</taxon>
        <taxon>Actinomycetota</taxon>
        <taxon>Actinomycetes</taxon>
        <taxon>Propionibacteriales</taxon>
        <taxon>Nocardioidaceae</taxon>
        <taxon>Nocardioides</taxon>
    </lineage>
</organism>
<protein>
    <recommendedName>
        <fullName evidence="3">Carboxypeptidase regulatory-like domain-containing protein</fullName>
    </recommendedName>
</protein>
<evidence type="ECO:0008006" key="3">
    <source>
        <dbReference type="Google" id="ProtNLM"/>
    </source>
</evidence>
<keyword evidence="2" id="KW-1185">Reference proteome</keyword>
<comment type="caution">
    <text evidence="1">The sequence shown here is derived from an EMBL/GenBank/DDBJ whole genome shotgun (WGS) entry which is preliminary data.</text>
</comment>